<comment type="catalytic activity">
    <reaction evidence="5">
        <text>O-phospho-L-seryl-[protein] + H2O = L-seryl-[protein] + phosphate</text>
        <dbReference type="Rhea" id="RHEA:20629"/>
        <dbReference type="Rhea" id="RHEA-COMP:9863"/>
        <dbReference type="Rhea" id="RHEA-COMP:11604"/>
        <dbReference type="ChEBI" id="CHEBI:15377"/>
        <dbReference type="ChEBI" id="CHEBI:29999"/>
        <dbReference type="ChEBI" id="CHEBI:43474"/>
        <dbReference type="ChEBI" id="CHEBI:83421"/>
        <dbReference type="EC" id="3.1.3.16"/>
    </reaction>
</comment>
<dbReference type="CDD" id="cd10845">
    <property type="entry name" value="DSRM_RNAse_III_family"/>
    <property type="match status" value="1"/>
</dbReference>
<dbReference type="PANTHER" id="PTHR23081:SF24">
    <property type="entry name" value="RNA POLYMERASE II C-TERMINAL DOMAIN PHOSPHATASE-LIKE 2"/>
    <property type="match status" value="1"/>
</dbReference>
<feature type="domain" description="FCP1 homology" evidence="10">
    <location>
        <begin position="134"/>
        <end position="395"/>
    </location>
</feature>
<evidence type="ECO:0000313" key="12">
    <source>
        <dbReference type="Proteomes" id="UP000827721"/>
    </source>
</evidence>
<dbReference type="PROSITE" id="PS50969">
    <property type="entry name" value="FCP1"/>
    <property type="match status" value="1"/>
</dbReference>
<accession>A0ABQ8HBH4</accession>
<dbReference type="SUPFAM" id="SSF56784">
    <property type="entry name" value="HAD-like"/>
    <property type="match status" value="1"/>
</dbReference>
<dbReference type="Gene3D" id="3.40.50.1000">
    <property type="entry name" value="HAD superfamily/HAD-like"/>
    <property type="match status" value="1"/>
</dbReference>
<keyword evidence="3" id="KW-0378">Hydrolase</keyword>
<dbReference type="InterPro" id="IPR036412">
    <property type="entry name" value="HAD-like_sf"/>
</dbReference>
<comment type="caution">
    <text evidence="11">The sequence shown here is derived from an EMBL/GenBank/DDBJ whole genome shotgun (WGS) entry which is preliminary data.</text>
</comment>
<dbReference type="InterPro" id="IPR039189">
    <property type="entry name" value="Fcp1"/>
</dbReference>
<dbReference type="SMART" id="SM00358">
    <property type="entry name" value="DSRM"/>
    <property type="match status" value="1"/>
</dbReference>
<evidence type="ECO:0000256" key="5">
    <source>
        <dbReference type="ARBA" id="ARBA00047761"/>
    </source>
</evidence>
<evidence type="ECO:0000256" key="6">
    <source>
        <dbReference type="ARBA" id="ARBA00048336"/>
    </source>
</evidence>
<keyword evidence="7" id="KW-0694">RNA-binding</keyword>
<dbReference type="EC" id="3.1.3.16" evidence="2"/>
<dbReference type="InterPro" id="IPR004274">
    <property type="entry name" value="FCP1_dom"/>
</dbReference>
<dbReference type="Pfam" id="PF03031">
    <property type="entry name" value="NIF"/>
    <property type="match status" value="1"/>
</dbReference>
<feature type="compositionally biased region" description="Polar residues" evidence="8">
    <location>
        <begin position="820"/>
        <end position="830"/>
    </location>
</feature>
<name>A0ABQ8HBH4_9ROSI</name>
<evidence type="ECO:0000256" key="1">
    <source>
        <dbReference type="ARBA" id="ARBA00004123"/>
    </source>
</evidence>
<feature type="domain" description="DRBM" evidence="9">
    <location>
        <begin position="660"/>
        <end position="726"/>
    </location>
</feature>
<evidence type="ECO:0000256" key="8">
    <source>
        <dbReference type="SAM" id="MobiDB-lite"/>
    </source>
</evidence>
<keyword evidence="12" id="KW-1185">Reference proteome</keyword>
<proteinExistence type="predicted"/>
<sequence>MNRLGYKSVVYHGDVYLGEVDVSPVGDQNIQFPNNEIRIHQLSPATERCFPLSVLHTIASFSLRCKLEPSAPVSQSSPLVILHANCFFENKTAVWVMGGEEFHLVAMPSRHKKFPVFWCYSIRLGLYNSCSWMLNIRCLAIVFDLDETLIVANTMKSFEDRIESLRAWIVRETDPIRISGMSAELKRYMDDRMLLKQYTENDCVIDNGKVFKVQQEEIPPLSDNHERVVRPVIRFPERNIVLTRINPEIRDTSVLVRLRPAWEDLRSYLIAKGRKRFEVYVCTMAERDYALEMWRLLDPEAHLIASKQLLDRVVCVKSGNLLNPSIIFNLPGSRKSLLNVFQHGTCHPKMAMVIDDRCKVWEDKDQPRVHVVPAFTPYYAPLAETANAVPVLCVARNVACNVRACFFKEFDDIFLRRLSEAFYEDEVVNLPPVPDVSNYLMSEDASFVPNGTNAPISEGMNGDEVERRLNQFDEKHVDSAMHSMTNLADLKSETSQPPVPITPSIIGPASSATPVPSYSMDLILILTFTCFEGPSLLGAPIRRDSNSVKHGLDLRNQSSGQPPLLPRLPGQISSSSIHPQGGWIVEEDSDRVYQNIRPASTSHASQVKSEEACAANDLHKQGLPPASQHSEVGVSQNHVSSNSREFQNEDGKLNFLQSQFSIGVLQEIGKKCCSKVEFRSVVSTSKDLQFSVEVLFTGEKIGVGMGKTRKDAQQQAAENALKCLAEKYVAYITPHSGAVDTDFDKLSLRNQNGFLWDNDPASNEGLREDGLHQESIPEVADVEPACTSSSLVNQKVQKRANIPRLPQFIQSKRTKEELHGSQSLSSSWQPKNGDIDS</sequence>
<dbReference type="Gene3D" id="3.30.160.20">
    <property type="match status" value="1"/>
</dbReference>
<protein>
    <recommendedName>
        <fullName evidence="2">protein-serine/threonine phosphatase</fullName>
        <ecNumber evidence="2">3.1.3.16</ecNumber>
    </recommendedName>
</protein>
<evidence type="ECO:0000256" key="7">
    <source>
        <dbReference type="PROSITE-ProRule" id="PRU00266"/>
    </source>
</evidence>
<evidence type="ECO:0000259" key="10">
    <source>
        <dbReference type="PROSITE" id="PS50969"/>
    </source>
</evidence>
<keyword evidence="4" id="KW-0539">Nucleus</keyword>
<dbReference type="Pfam" id="PF00035">
    <property type="entry name" value="dsrm"/>
    <property type="match status" value="1"/>
</dbReference>
<comment type="subcellular location">
    <subcellularLocation>
        <location evidence="1">Nucleus</location>
    </subcellularLocation>
</comment>
<evidence type="ECO:0000259" key="9">
    <source>
        <dbReference type="PROSITE" id="PS50137"/>
    </source>
</evidence>
<gene>
    <name evidence="11" type="ORF">JRO89_XS12G0062600</name>
</gene>
<dbReference type="PANTHER" id="PTHR23081">
    <property type="entry name" value="RNA POLYMERASE II CTD PHOSPHATASE"/>
    <property type="match status" value="1"/>
</dbReference>
<evidence type="ECO:0000256" key="4">
    <source>
        <dbReference type="ARBA" id="ARBA00023242"/>
    </source>
</evidence>
<feature type="region of interest" description="Disordered" evidence="8">
    <location>
        <begin position="803"/>
        <end position="837"/>
    </location>
</feature>
<dbReference type="SMART" id="SM00577">
    <property type="entry name" value="CPDc"/>
    <property type="match status" value="1"/>
</dbReference>
<dbReference type="Proteomes" id="UP000827721">
    <property type="component" value="Unassembled WGS sequence"/>
</dbReference>
<dbReference type="SUPFAM" id="SSF54768">
    <property type="entry name" value="dsRNA-binding domain-like"/>
    <property type="match status" value="1"/>
</dbReference>
<dbReference type="InterPro" id="IPR014720">
    <property type="entry name" value="dsRBD_dom"/>
</dbReference>
<evidence type="ECO:0000256" key="2">
    <source>
        <dbReference type="ARBA" id="ARBA00013081"/>
    </source>
</evidence>
<dbReference type="PROSITE" id="PS50137">
    <property type="entry name" value="DS_RBD"/>
    <property type="match status" value="1"/>
</dbReference>
<comment type="catalytic activity">
    <reaction evidence="6">
        <text>O-phospho-L-threonyl-[protein] + H2O = L-threonyl-[protein] + phosphate</text>
        <dbReference type="Rhea" id="RHEA:47004"/>
        <dbReference type="Rhea" id="RHEA-COMP:11060"/>
        <dbReference type="Rhea" id="RHEA-COMP:11605"/>
        <dbReference type="ChEBI" id="CHEBI:15377"/>
        <dbReference type="ChEBI" id="CHEBI:30013"/>
        <dbReference type="ChEBI" id="CHEBI:43474"/>
        <dbReference type="ChEBI" id="CHEBI:61977"/>
        <dbReference type="EC" id="3.1.3.16"/>
    </reaction>
</comment>
<evidence type="ECO:0000313" key="11">
    <source>
        <dbReference type="EMBL" id="KAH7553826.1"/>
    </source>
</evidence>
<dbReference type="InterPro" id="IPR023214">
    <property type="entry name" value="HAD_sf"/>
</dbReference>
<reference evidence="11 12" key="1">
    <citation type="submission" date="2021-02" db="EMBL/GenBank/DDBJ databases">
        <title>Plant Genome Project.</title>
        <authorList>
            <person name="Zhang R.-G."/>
        </authorList>
    </citation>
    <scope>NUCLEOTIDE SEQUENCE [LARGE SCALE GENOMIC DNA]</scope>
    <source>
        <tissue evidence="11">Leaves</tissue>
    </source>
</reference>
<dbReference type="EMBL" id="JAFEMO010000012">
    <property type="protein sequence ID" value="KAH7553826.1"/>
    <property type="molecule type" value="Genomic_DNA"/>
</dbReference>
<organism evidence="11 12">
    <name type="scientific">Xanthoceras sorbifolium</name>
    <dbReference type="NCBI Taxonomy" id="99658"/>
    <lineage>
        <taxon>Eukaryota</taxon>
        <taxon>Viridiplantae</taxon>
        <taxon>Streptophyta</taxon>
        <taxon>Embryophyta</taxon>
        <taxon>Tracheophyta</taxon>
        <taxon>Spermatophyta</taxon>
        <taxon>Magnoliopsida</taxon>
        <taxon>eudicotyledons</taxon>
        <taxon>Gunneridae</taxon>
        <taxon>Pentapetalae</taxon>
        <taxon>rosids</taxon>
        <taxon>malvids</taxon>
        <taxon>Sapindales</taxon>
        <taxon>Sapindaceae</taxon>
        <taxon>Xanthoceroideae</taxon>
        <taxon>Xanthoceras</taxon>
    </lineage>
</organism>
<evidence type="ECO:0000256" key="3">
    <source>
        <dbReference type="ARBA" id="ARBA00022801"/>
    </source>
</evidence>